<dbReference type="SUPFAM" id="SSF48452">
    <property type="entry name" value="TPR-like"/>
    <property type="match status" value="1"/>
</dbReference>
<dbReference type="PRINTS" id="PR00038">
    <property type="entry name" value="HTHLUXR"/>
</dbReference>
<dbReference type="CDD" id="cd06170">
    <property type="entry name" value="LuxR_C_like"/>
    <property type="match status" value="1"/>
</dbReference>
<comment type="caution">
    <text evidence="6">The sequence shown here is derived from an EMBL/GenBank/DDBJ whole genome shotgun (WGS) entry which is preliminary data.</text>
</comment>
<keyword evidence="7" id="KW-1185">Reference proteome</keyword>
<feature type="domain" description="HTH luxR-type" evidence="5">
    <location>
        <begin position="900"/>
        <end position="965"/>
    </location>
</feature>
<keyword evidence="3" id="KW-0804">Transcription</keyword>
<dbReference type="Gene3D" id="1.10.10.10">
    <property type="entry name" value="Winged helix-like DNA-binding domain superfamily/Winged helix DNA-binding domain"/>
    <property type="match status" value="1"/>
</dbReference>
<reference evidence="7" key="1">
    <citation type="journal article" date="2019" name="Int. J. Syst. Evol. Microbiol.">
        <title>The Global Catalogue of Microorganisms (GCM) 10K type strain sequencing project: providing services to taxonomists for standard genome sequencing and annotation.</title>
        <authorList>
            <consortium name="The Broad Institute Genomics Platform"/>
            <consortium name="The Broad Institute Genome Sequencing Center for Infectious Disease"/>
            <person name="Wu L."/>
            <person name="Ma J."/>
        </authorList>
    </citation>
    <scope>NUCLEOTIDE SEQUENCE [LARGE SCALE GENOMIC DNA]</scope>
    <source>
        <strain evidence="7">JCM 30346</strain>
    </source>
</reference>
<dbReference type="SMART" id="SM00421">
    <property type="entry name" value="HTH_LUXR"/>
    <property type="match status" value="1"/>
</dbReference>
<dbReference type="InterPro" id="IPR000792">
    <property type="entry name" value="Tscrpt_reg_LuxR_C"/>
</dbReference>
<feature type="compositionally biased region" description="Low complexity" evidence="4">
    <location>
        <begin position="598"/>
        <end position="609"/>
    </location>
</feature>
<dbReference type="Gene3D" id="1.25.40.10">
    <property type="entry name" value="Tetratricopeptide repeat domain"/>
    <property type="match status" value="1"/>
</dbReference>
<dbReference type="InterPro" id="IPR016032">
    <property type="entry name" value="Sig_transdc_resp-reg_C-effctor"/>
</dbReference>
<protein>
    <submittedName>
        <fullName evidence="6">LuxR C-terminal-related transcriptional regulator</fullName>
    </submittedName>
</protein>
<dbReference type="InterPro" id="IPR011990">
    <property type="entry name" value="TPR-like_helical_dom_sf"/>
</dbReference>
<dbReference type="InterPro" id="IPR036388">
    <property type="entry name" value="WH-like_DNA-bd_sf"/>
</dbReference>
<evidence type="ECO:0000313" key="7">
    <source>
        <dbReference type="Proteomes" id="UP001596137"/>
    </source>
</evidence>
<evidence type="ECO:0000256" key="2">
    <source>
        <dbReference type="ARBA" id="ARBA00023125"/>
    </source>
</evidence>
<dbReference type="PROSITE" id="PS50043">
    <property type="entry name" value="HTH_LUXR_2"/>
    <property type="match status" value="1"/>
</dbReference>
<sequence length="976" mass="101313">MRTVNLLERDEALRTLLEAVHRAEEGTGSTVWITGEAGIGRTELLRVFLERLPSHVTRFYATCDDPAEPTPLAPLHDAFAGTPGVLTPGADAGEVVRALLAGLAGARPAVLVVDDAHLAGDVTLDVLVRVARRIAGVPAVLVVATRDHECRPGTGLAGVPSGAGVVRLPLRPLSRDAVRRLAEGSGQDAGDVHALTGGNPFLVTEVLDAGPGNVPGAVVEAVAARCAGLPQACVEALEQLSVVGDSVPLELAARVLPAGTAVLEEAERAGLVEVRRDRLVFHPALTGLAVEAGLPTLRRRQLHHEVAAALWRTDRPDVTRLLRHAAAAGDTATVRAVAPAAARTAAGRGMHREALPLFEAVRPHLEELSPRERAGVLDCYGVELHHAHRPAEAVTAAWQAAEVHRRLGDHTGLATCLALLSRHLLAAGRTGAAEAAAEEASRLSPALTDREVRARLLLARGMIEVAVGEPEAAVTLLAEATERAEDGDLAALCAVHLAAVQAEIDGEAAFPALRDAIAGAAEAHHHEAVAAGRALLAELLLRFRRRDELDECLQEALPHAELHGFLSHAHTLHLLSGVARVHSGDWPAAGRALRHTAHAGTTTRASAASGGPGVPAQRSPTSYEETTTGEPFPSTAPTGTGTARASYGGTGAGEPYASGGNGMPHTPSPGGTGVGEPYETGVADGTRASRRSTGYGGGSARESWVVAAGVRRRDGRPDGGGSGAAALMSGVWLGRLAARRGDPAAGAALGRAWETARRGRVLVSCAYAGLGYAEWGRLNGLPGVVREVADALLPRLTRPGSAPFRAELLLLLSRAGAATKPFPGCPPAYEAGLRGDRHAAADLWAAAGDPYERAVELALTGDVALVDEALAVFDRLGASAAARVAVRRRAALAEPSSRRRAAHPAGLTDRQATVLSLLAEHLTNAEIAERLFLSVRTVDHHVAAVLGKLGVRTRREAATRARALGFRPAPAEGHPA</sequence>
<evidence type="ECO:0000313" key="6">
    <source>
        <dbReference type="EMBL" id="MFC6084536.1"/>
    </source>
</evidence>
<feature type="compositionally biased region" description="Polar residues" evidence="4">
    <location>
        <begin position="618"/>
        <end position="643"/>
    </location>
</feature>
<dbReference type="Proteomes" id="UP001596137">
    <property type="component" value="Unassembled WGS sequence"/>
</dbReference>
<accession>A0ABW1NMY0</accession>
<evidence type="ECO:0000256" key="3">
    <source>
        <dbReference type="ARBA" id="ARBA00023163"/>
    </source>
</evidence>
<gene>
    <name evidence="6" type="ORF">ACFP1K_25485</name>
</gene>
<dbReference type="Pfam" id="PF00196">
    <property type="entry name" value="GerE"/>
    <property type="match status" value="1"/>
</dbReference>
<evidence type="ECO:0000256" key="1">
    <source>
        <dbReference type="ARBA" id="ARBA00023015"/>
    </source>
</evidence>
<feature type="region of interest" description="Disordered" evidence="4">
    <location>
        <begin position="595"/>
        <end position="701"/>
    </location>
</feature>
<proteinExistence type="predicted"/>
<dbReference type="PANTHER" id="PTHR44688">
    <property type="entry name" value="DNA-BINDING TRANSCRIPTIONAL ACTIVATOR DEVR_DOSR"/>
    <property type="match status" value="1"/>
</dbReference>
<keyword evidence="1" id="KW-0805">Transcription regulation</keyword>
<name>A0ABW1NMY0_9ACTN</name>
<dbReference type="Pfam" id="PF13191">
    <property type="entry name" value="AAA_16"/>
    <property type="match status" value="1"/>
</dbReference>
<dbReference type="PANTHER" id="PTHR44688:SF16">
    <property type="entry name" value="DNA-BINDING TRANSCRIPTIONAL ACTIVATOR DEVR_DOSR"/>
    <property type="match status" value="1"/>
</dbReference>
<evidence type="ECO:0000256" key="4">
    <source>
        <dbReference type="SAM" id="MobiDB-lite"/>
    </source>
</evidence>
<dbReference type="SUPFAM" id="SSF46894">
    <property type="entry name" value="C-terminal effector domain of the bipartite response regulators"/>
    <property type="match status" value="1"/>
</dbReference>
<dbReference type="EMBL" id="JBHSRF010000044">
    <property type="protein sequence ID" value="MFC6084536.1"/>
    <property type="molecule type" value="Genomic_DNA"/>
</dbReference>
<keyword evidence="2" id="KW-0238">DNA-binding</keyword>
<dbReference type="SUPFAM" id="SSF52540">
    <property type="entry name" value="P-loop containing nucleoside triphosphate hydrolases"/>
    <property type="match status" value="1"/>
</dbReference>
<evidence type="ECO:0000259" key="5">
    <source>
        <dbReference type="PROSITE" id="PS50043"/>
    </source>
</evidence>
<dbReference type="Gene3D" id="3.40.50.300">
    <property type="entry name" value="P-loop containing nucleotide triphosphate hydrolases"/>
    <property type="match status" value="1"/>
</dbReference>
<dbReference type="InterPro" id="IPR027417">
    <property type="entry name" value="P-loop_NTPase"/>
</dbReference>
<organism evidence="6 7">
    <name type="scientific">Sphaerisporangium aureirubrum</name>
    <dbReference type="NCBI Taxonomy" id="1544736"/>
    <lineage>
        <taxon>Bacteria</taxon>
        <taxon>Bacillati</taxon>
        <taxon>Actinomycetota</taxon>
        <taxon>Actinomycetes</taxon>
        <taxon>Streptosporangiales</taxon>
        <taxon>Streptosporangiaceae</taxon>
        <taxon>Sphaerisporangium</taxon>
    </lineage>
</organism>
<dbReference type="InterPro" id="IPR041664">
    <property type="entry name" value="AAA_16"/>
</dbReference>